<dbReference type="Proteomes" id="UP000339249">
    <property type="component" value="Unassembled WGS sequence"/>
</dbReference>
<name>A0A4U9CXG1_RAOTE</name>
<gene>
    <name evidence="1" type="ORF">NCTC9185_02533</name>
</gene>
<evidence type="ECO:0000313" key="1">
    <source>
        <dbReference type="EMBL" id="VTN10610.1"/>
    </source>
</evidence>
<organism evidence="1 2">
    <name type="scientific">Raoultella terrigena</name>
    <name type="common">Klebsiella terrigena</name>
    <dbReference type="NCBI Taxonomy" id="577"/>
    <lineage>
        <taxon>Bacteria</taxon>
        <taxon>Pseudomonadati</taxon>
        <taxon>Pseudomonadota</taxon>
        <taxon>Gammaproteobacteria</taxon>
        <taxon>Enterobacterales</taxon>
        <taxon>Enterobacteriaceae</taxon>
        <taxon>Klebsiella/Raoultella group</taxon>
        <taxon>Raoultella</taxon>
    </lineage>
</organism>
<evidence type="ECO:0000313" key="2">
    <source>
        <dbReference type="Proteomes" id="UP000339249"/>
    </source>
</evidence>
<accession>A0A4U9CXG1</accession>
<sequence length="57" mass="6727">MDLPGSALTRLMRGSSGIIQVLPRLLEKQGFRRIQILEKAWHLDGVDYDDWIYRLER</sequence>
<reference evidence="1 2" key="1">
    <citation type="submission" date="2019-04" db="EMBL/GenBank/DDBJ databases">
        <authorList>
            <consortium name="Pathogen Informatics"/>
        </authorList>
    </citation>
    <scope>NUCLEOTIDE SEQUENCE [LARGE SCALE GENOMIC DNA]</scope>
    <source>
        <strain evidence="1 2">NCTC9185</strain>
    </source>
</reference>
<dbReference type="EMBL" id="CABDVU010000001">
    <property type="protein sequence ID" value="VTN10610.1"/>
    <property type="molecule type" value="Genomic_DNA"/>
</dbReference>
<dbReference type="AlphaFoldDB" id="A0A4U9CXG1"/>
<protein>
    <submittedName>
        <fullName evidence="1">Uncharacterized protein</fullName>
    </submittedName>
</protein>
<proteinExistence type="predicted"/>